<sequence length="377" mass="38379">MATDVSTRERADLCPGVARPFGAADGAIVRIRTGARPVPVAALVQLLDIVASQPDHSLQLTSRGALQLRGLPDPVPADVRAAIVATGLVPSQPHELARNIVASPLSGLDGQGIGDVRSLVRELDEGLCANPDLAALPGRFLFAVDDGRGDVAGFGFDVGLLAMPSGSVTLMAGGSDRGWVVDAGAAVPLALELARSFLAARERLGSTAWHVRELGVPIGPGGASPVTLPRGAPAALGQHGRHAVVGVPLGLLTAAHVAALGEAATHVVATHVVATPWRSLVIEGAAGSLDRLAESGLAVSARSPWARLHACTGLPGCAKSTIDTHAFARELVGRMPLGSLPVHVSGCDRRCGAPAGDYVDLLAPLSIDAAMEALDQD</sequence>
<evidence type="ECO:0000256" key="3">
    <source>
        <dbReference type="ARBA" id="ARBA00022723"/>
    </source>
</evidence>
<dbReference type="GO" id="GO:0051539">
    <property type="term" value="F:4 iron, 4 sulfur cluster binding"/>
    <property type="evidence" value="ECO:0007669"/>
    <property type="project" value="UniProtKB-KW"/>
</dbReference>
<evidence type="ECO:0000256" key="1">
    <source>
        <dbReference type="ARBA" id="ARBA00022485"/>
    </source>
</evidence>
<dbReference type="AlphaFoldDB" id="E6SBJ8"/>
<evidence type="ECO:0000313" key="8">
    <source>
        <dbReference type="Proteomes" id="UP000008914"/>
    </source>
</evidence>
<dbReference type="GO" id="GO:0046872">
    <property type="term" value="F:metal ion binding"/>
    <property type="evidence" value="ECO:0007669"/>
    <property type="project" value="UniProtKB-KW"/>
</dbReference>
<dbReference type="RefSeq" id="WP_013491648.1">
    <property type="nucleotide sequence ID" value="NC_014830.1"/>
</dbReference>
<keyword evidence="5" id="KW-0408">Iron</keyword>
<dbReference type="PANTHER" id="PTHR32439">
    <property type="entry name" value="FERREDOXIN--NITRITE REDUCTASE, CHLOROPLASTIC"/>
    <property type="match status" value="1"/>
</dbReference>
<dbReference type="InterPro" id="IPR045854">
    <property type="entry name" value="NO2/SO3_Rdtase_4Fe4S_sf"/>
</dbReference>
<dbReference type="eggNOG" id="COG0155">
    <property type="taxonomic scope" value="Bacteria"/>
</dbReference>
<dbReference type="STRING" id="710696.Intca_0797"/>
<accession>E6SBJ8</accession>
<dbReference type="KEGG" id="ica:Intca_0797"/>
<organism evidence="7 8">
    <name type="scientific">Intrasporangium calvum (strain ATCC 23552 / DSM 43043 / JCM 3097 / NBRC 12989 / NCIMB 10167 / NRRL B-3866 / 7 KIP)</name>
    <dbReference type="NCBI Taxonomy" id="710696"/>
    <lineage>
        <taxon>Bacteria</taxon>
        <taxon>Bacillati</taxon>
        <taxon>Actinomycetota</taxon>
        <taxon>Actinomycetes</taxon>
        <taxon>Micrococcales</taxon>
        <taxon>Intrasporangiaceae</taxon>
        <taxon>Intrasporangium</taxon>
    </lineage>
</organism>
<evidence type="ECO:0000256" key="5">
    <source>
        <dbReference type="ARBA" id="ARBA00023004"/>
    </source>
</evidence>
<dbReference type="PANTHER" id="PTHR32439:SF9">
    <property type="entry name" value="BLR3264 PROTEIN"/>
    <property type="match status" value="1"/>
</dbReference>
<keyword evidence="2" id="KW-0349">Heme</keyword>
<reference evidence="7 8" key="1">
    <citation type="journal article" date="2010" name="Stand. Genomic Sci.">
        <title>Complete genome sequence of Intrasporangium calvum type strain (7 KIP).</title>
        <authorList>
            <person name="Del Rio T.G."/>
            <person name="Chertkov O."/>
            <person name="Yasawong M."/>
            <person name="Lucas S."/>
            <person name="Deshpande S."/>
            <person name="Cheng J.F."/>
            <person name="Detter C."/>
            <person name="Tapia R."/>
            <person name="Han C."/>
            <person name="Goodwin L."/>
            <person name="Pitluck S."/>
            <person name="Liolios K."/>
            <person name="Ivanova N."/>
            <person name="Mavromatis K."/>
            <person name="Pati A."/>
            <person name="Chen A."/>
            <person name="Palaniappan K."/>
            <person name="Land M."/>
            <person name="Hauser L."/>
            <person name="Chang Y.J."/>
            <person name="Jeffries C.D."/>
            <person name="Rohde M."/>
            <person name="Pukall R."/>
            <person name="Sikorski J."/>
            <person name="Goker M."/>
            <person name="Woyke T."/>
            <person name="Bristow J."/>
            <person name="Eisen J.A."/>
            <person name="Markowitz V."/>
            <person name="Hugenholtz P."/>
            <person name="Kyrpides N.C."/>
            <person name="Klenk H.P."/>
            <person name="Lapidus A."/>
        </authorList>
    </citation>
    <scope>NUCLEOTIDE SEQUENCE [LARGE SCALE GENOMIC DNA]</scope>
    <source>
        <strain evidence="8">ATCC 23552 / DSM 43043 / JCM 3097 / NBRC 12989 / 7 KIP</strain>
    </source>
</reference>
<dbReference type="SUPFAM" id="SSF55124">
    <property type="entry name" value="Nitrite/Sulfite reductase N-terminal domain-like"/>
    <property type="match status" value="2"/>
</dbReference>
<evidence type="ECO:0000313" key="7">
    <source>
        <dbReference type="EMBL" id="ADU47329.1"/>
    </source>
</evidence>
<dbReference type="Proteomes" id="UP000008914">
    <property type="component" value="Chromosome"/>
</dbReference>
<evidence type="ECO:0000256" key="6">
    <source>
        <dbReference type="ARBA" id="ARBA00023014"/>
    </source>
</evidence>
<keyword evidence="3" id="KW-0479">Metal-binding</keyword>
<proteinExistence type="predicted"/>
<dbReference type="InterPro" id="IPR051329">
    <property type="entry name" value="NIR_SIR_4Fe-4S"/>
</dbReference>
<name>E6SBJ8_INTC7</name>
<keyword evidence="8" id="KW-1185">Reference proteome</keyword>
<dbReference type="HOGENOM" id="CLU_015667_0_1_11"/>
<dbReference type="GO" id="GO:0016491">
    <property type="term" value="F:oxidoreductase activity"/>
    <property type="evidence" value="ECO:0007669"/>
    <property type="project" value="UniProtKB-KW"/>
</dbReference>
<dbReference type="Gene3D" id="3.30.413.10">
    <property type="entry name" value="Sulfite Reductase Hemoprotein, domain 1"/>
    <property type="match status" value="1"/>
</dbReference>
<evidence type="ECO:0000256" key="2">
    <source>
        <dbReference type="ARBA" id="ARBA00022617"/>
    </source>
</evidence>
<dbReference type="EMBL" id="CP002343">
    <property type="protein sequence ID" value="ADU47329.1"/>
    <property type="molecule type" value="Genomic_DNA"/>
</dbReference>
<protein>
    <submittedName>
        <fullName evidence="7">Precorrin-3B synthase</fullName>
    </submittedName>
</protein>
<evidence type="ECO:0000256" key="4">
    <source>
        <dbReference type="ARBA" id="ARBA00023002"/>
    </source>
</evidence>
<dbReference type="SUPFAM" id="SSF56014">
    <property type="entry name" value="Nitrite and sulphite reductase 4Fe-4S domain-like"/>
    <property type="match status" value="2"/>
</dbReference>
<keyword evidence="6" id="KW-0411">Iron-sulfur</keyword>
<gene>
    <name evidence="7" type="ordered locus">Intca_0797</name>
</gene>
<keyword evidence="4" id="KW-0560">Oxidoreductase</keyword>
<keyword evidence="1" id="KW-0004">4Fe-4S</keyword>
<dbReference type="InterPro" id="IPR036136">
    <property type="entry name" value="Nit/Sulf_reduc_fer-like_dom_sf"/>
</dbReference>